<dbReference type="eggNOG" id="COG4696">
    <property type="taxonomic scope" value="Bacteria"/>
</dbReference>
<evidence type="ECO:0007829" key="4">
    <source>
        <dbReference type="PDB" id="2YEU"/>
    </source>
</evidence>
<evidence type="ECO:0008006" key="11">
    <source>
        <dbReference type="Google" id="ProtNLM"/>
    </source>
</evidence>
<dbReference type="PDB" id="5HVA">
    <property type="method" value="X-ray"/>
    <property type="resolution" value="2.10 A"/>
    <property type="chains" value="A/B/C/D=5-144"/>
</dbReference>
<feature type="binding site" evidence="10">
    <location>
        <position position="50"/>
    </location>
    <ligand>
        <name>Mn(2+)</name>
        <dbReference type="ChEBI" id="CHEBI:29035"/>
        <label>2</label>
    </ligand>
</feature>
<feature type="binding site" evidence="7 8">
    <location>
        <position position="47"/>
    </location>
    <ligand>
        <name>Mg(2+)</name>
        <dbReference type="ChEBI" id="CHEBI:18420"/>
    </ligand>
</feature>
<dbReference type="SMR" id="Q9RS96"/>
<feature type="binding site" evidence="6">
    <location>
        <position position="50"/>
    </location>
    <ligand>
        <name>Mn(2+)</name>
        <dbReference type="ChEBI" id="CHEBI:29035"/>
        <label>1</label>
    </ligand>
</feature>
<dbReference type="InterPro" id="IPR023292">
    <property type="entry name" value="NTP_PyroPHydrolase-like_dom_sf"/>
</dbReference>
<dbReference type="InParanoid" id="Q9RS96"/>
<evidence type="ECO:0007829" key="6">
    <source>
        <dbReference type="PDB" id="2YFC"/>
    </source>
</evidence>
<dbReference type="PDB" id="2YF4">
    <property type="method" value="X-ray"/>
    <property type="resolution" value="1.70 A"/>
    <property type="chains" value="A/B/C/D/E/F=1-148"/>
</dbReference>
<feature type="binding site" evidence="6 7">
    <location>
        <position position="109"/>
    </location>
    <ligand>
        <name>dUMP</name>
        <dbReference type="ChEBI" id="CHEBI:246422"/>
    </ligand>
</feature>
<dbReference type="PDB" id="5HZZ">
    <property type="method" value="X-ray"/>
    <property type="resolution" value="1.80 A"/>
    <property type="chains" value="A/B/C/D=1-144"/>
</dbReference>
<evidence type="ECO:0000313" key="3">
    <source>
        <dbReference type="Proteomes" id="UP000002524"/>
    </source>
</evidence>
<dbReference type="PDBsum" id="2YFD"/>
<dbReference type="GO" id="GO:0047429">
    <property type="term" value="F:nucleoside triphosphate diphosphatase activity"/>
    <property type="evidence" value="ECO:0000314"/>
    <property type="project" value="CACAO"/>
</dbReference>
<dbReference type="SUPFAM" id="SSF101386">
    <property type="entry name" value="all-alpha NTP pyrophosphatases"/>
    <property type="match status" value="1"/>
</dbReference>
<reference evidence="4 5" key="2">
    <citation type="journal article" date="2011" name="J. Biol. Chem.">
        <title>Structural and functional insights into DR2231 protein, the MazG-like nucleoside triphosphate pyrophosphohydrolase from Deinococcus radiodurans.</title>
        <authorList>
            <person name="Goncalves A.M.D."/>
            <person name="de Sanctis D."/>
            <person name="McSweeney S.M."/>
        </authorList>
    </citation>
    <scope>X-RAY CRYSTALLOGRAPHY (1.70 ANGSTROMS) IN COMPLEX WITH MG(2+); MN(2+) AND DUMP</scope>
    <scope>DISULFIDE BONDS</scope>
</reference>
<keyword evidence="4 5" id="KW-0002">3D-structure</keyword>
<feature type="binding site" evidence="5 6">
    <location>
        <position position="50"/>
    </location>
    <ligand>
        <name>Mn(2+)</name>
        <dbReference type="ChEBI" id="CHEBI:29035"/>
        <label>3</label>
    </ligand>
</feature>
<evidence type="ECO:0007829" key="9">
    <source>
        <dbReference type="PDB" id="5HWU"/>
    </source>
</evidence>
<dbReference type="Gene3D" id="1.10.3420.10">
    <property type="entry name" value="putative ntp pyrophosphohydrolase like domain"/>
    <property type="match status" value="1"/>
</dbReference>
<feature type="binding site" evidence="7 8">
    <location>
        <position position="82"/>
    </location>
    <ligand>
        <name>Mg(2+)</name>
        <dbReference type="ChEBI" id="CHEBI:18420"/>
    </ligand>
</feature>
<dbReference type="PDB" id="2YF9">
    <property type="method" value="X-ray"/>
    <property type="resolution" value="1.90 A"/>
    <property type="chains" value="A=1-148"/>
</dbReference>
<reference evidence="8 9" key="3">
    <citation type="journal article" date="2016" name="FEBS J.">
        <title>Deinococcus radiodurans DR2231 is a two-metal-ion mechanism hydrolase with exclusive activity on dUTP.</title>
        <authorList>
            <person name="Mota C.S."/>
            <person name="Goncalves A.M."/>
            <person name="de Sanctis D."/>
        </authorList>
    </citation>
    <scope>X-RAY CRYSTALLOGRAPHY (1.80 ANGSTROMS) OF 1-146 IN COMPLEX WITH MG(2+); MN(2+) AND DUMP</scope>
    <scope>DISULFIDE BONDS</scope>
</reference>
<dbReference type="Pfam" id="PF01503">
    <property type="entry name" value="PRA-PH"/>
    <property type="match status" value="1"/>
</dbReference>
<evidence type="ECO:0007829" key="5">
    <source>
        <dbReference type="PDB" id="2YF3"/>
    </source>
</evidence>
<dbReference type="PDBsum" id="5I0M"/>
<dbReference type="PDB" id="5HWU">
    <property type="method" value="X-ray"/>
    <property type="resolution" value="2.10 A"/>
    <property type="chains" value="A/B=7-144"/>
</dbReference>
<feature type="binding site" evidence="9">
    <location>
        <position position="78"/>
    </location>
    <ligand>
        <name>Mn(2+)</name>
        <dbReference type="ChEBI" id="CHEBI:29035"/>
        <label>4</label>
    </ligand>
</feature>
<dbReference type="PDBsum" id="5HWU"/>
<dbReference type="PDBsum" id="2YFC"/>
<dbReference type="PDB" id="5HYL">
    <property type="method" value="X-ray"/>
    <property type="resolution" value="1.80 A"/>
    <property type="chains" value="A/B/C/D=1-146"/>
</dbReference>
<keyword evidence="5 6" id="KW-0479">Metal-binding</keyword>
<feature type="disulfide bond" description="Interchain" evidence="4 5">
    <location>
        <position position="6"/>
    </location>
</feature>
<name>Q9RS96_DEIRA</name>
<evidence type="ECO:0000313" key="2">
    <source>
        <dbReference type="EMBL" id="AAF11776.1"/>
    </source>
</evidence>
<dbReference type="PDB" id="2YFC">
    <property type="method" value="X-ray"/>
    <property type="resolution" value="2.01 A"/>
    <property type="chains" value="A/B/C/D=1-148"/>
</dbReference>
<dbReference type="InterPro" id="IPR021130">
    <property type="entry name" value="PRib-ATP_PPHydrolase-like"/>
</dbReference>
<dbReference type="STRING" id="243230.DR_2231"/>
<dbReference type="Proteomes" id="UP000002524">
    <property type="component" value="Chromosome 1"/>
</dbReference>
<dbReference type="PDB" id="2YFD">
    <property type="method" value="X-ray"/>
    <property type="resolution" value="1.77 A"/>
    <property type="chains" value="A/B/C/D=1-148"/>
</dbReference>
<feature type="binding site" evidence="6 7">
    <location>
        <position position="125"/>
    </location>
    <ligand>
        <name>dUMP</name>
        <dbReference type="ChEBI" id="CHEBI:246422"/>
    </ligand>
</feature>
<dbReference type="EvolutionaryTrace" id="Q9RS96"/>
<feature type="binding site" evidence="6 7">
    <location>
        <position position="82"/>
    </location>
    <ligand>
        <name>dUMP</name>
        <dbReference type="ChEBI" id="CHEBI:246422"/>
    </ligand>
</feature>
<feature type="binding site" evidence="6">
    <location>
        <position position="47"/>
    </location>
    <ligand>
        <name>Mn(2+)</name>
        <dbReference type="ChEBI" id="CHEBI:29035"/>
        <label>1</label>
    </ligand>
</feature>
<evidence type="ECO:0007829" key="7">
    <source>
        <dbReference type="PDB" id="2YFD"/>
    </source>
</evidence>
<keyword evidence="3" id="KW-1185">Reference proteome</keyword>
<dbReference type="OrthoDB" id="9810101at2"/>
<feature type="binding site" evidence="6 7">
    <location>
        <position position="112"/>
    </location>
    <ligand>
        <name>dUMP</name>
        <dbReference type="ChEBI" id="CHEBI:246422"/>
    </ligand>
</feature>
<feature type="binding site" evidence="5 6">
    <location>
        <position position="47"/>
    </location>
    <ligand>
        <name>Mn(2+)</name>
        <dbReference type="ChEBI" id="CHEBI:29035"/>
        <label>3</label>
    </ligand>
</feature>
<feature type="binding site" evidence="9">
    <location>
        <position position="82"/>
    </location>
    <ligand>
        <name>Mn(2+)</name>
        <dbReference type="ChEBI" id="CHEBI:29035"/>
        <label>4</label>
    </ligand>
</feature>
<dbReference type="PDB" id="5I0M">
    <property type="method" value="X-ray"/>
    <property type="resolution" value="2.15 A"/>
    <property type="chains" value="A/B/C/D=7-144"/>
</dbReference>
<dbReference type="PDB" id="2YF3">
    <property type="method" value="X-ray"/>
    <property type="resolution" value="2.00 A"/>
    <property type="chains" value="A/B/C/D/E/F=1-148"/>
</dbReference>
<feature type="region of interest" description="Disordered" evidence="1">
    <location>
        <begin position="111"/>
        <end position="130"/>
    </location>
</feature>
<feature type="binding site" evidence="6">
    <location>
        <position position="46"/>
    </location>
    <ligand>
        <name>Mn(2+)</name>
        <dbReference type="ChEBI" id="CHEBI:29035"/>
        <label>1</label>
    </ligand>
</feature>
<reference evidence="2 3" key="1">
    <citation type="journal article" date="1999" name="Science">
        <title>Genome sequence of the radioresistant bacterium Deinococcus radiodurans R1.</title>
        <authorList>
            <person name="White O."/>
            <person name="Eisen J.A."/>
            <person name="Heidelberg J.F."/>
            <person name="Hickey E.K."/>
            <person name="Peterson J.D."/>
            <person name="Dodson R.J."/>
            <person name="Haft D.H."/>
            <person name="Gwinn M.L."/>
            <person name="Nelson W.C."/>
            <person name="Richardson D.L."/>
            <person name="Moffat K.S."/>
            <person name="Qin H."/>
            <person name="Jiang L."/>
            <person name="Pamphile W."/>
            <person name="Crosby M."/>
            <person name="Shen M."/>
            <person name="Vamathevan J.J."/>
            <person name="Lam P."/>
            <person name="McDonald L."/>
            <person name="Utterback T."/>
            <person name="Zalewski C."/>
            <person name="Makarova K.S."/>
            <person name="Aravind L."/>
            <person name="Daly M.J."/>
            <person name="Minton K.W."/>
            <person name="Fleischmann R.D."/>
            <person name="Ketchum K.A."/>
            <person name="Nelson K.E."/>
            <person name="Salzberg S."/>
            <person name="Smith H.O."/>
            <person name="Venter J.C."/>
            <person name="Fraser C.M."/>
        </authorList>
    </citation>
    <scope>NUCLEOTIDE SEQUENCE [LARGE SCALE GENOMIC DNA]</scope>
    <source>
        <strain evidence="3">ATCC 13939 / DSM 20539 / JCM 16871 / LMG 4051 / NBRC 15346 / NCIMB 9279 / R1 / VKM B-1422</strain>
    </source>
</reference>
<gene>
    <name evidence="2" type="ordered locus">DR_2231</name>
</gene>
<evidence type="ECO:0007829" key="10">
    <source>
        <dbReference type="PDB" id="5HZZ"/>
    </source>
</evidence>
<dbReference type="HOGENOM" id="CLU_097934_1_1_0"/>
<protein>
    <recommendedName>
        <fullName evidence="11">HAD superfamily Cof-like phosphohydrolase</fullName>
    </recommendedName>
</protein>
<dbReference type="PaxDb" id="243230-DR_2231"/>
<dbReference type="PDBsum" id="5HYL"/>
<feature type="binding site" evidence="7 8">
    <location>
        <position position="50"/>
    </location>
    <ligand>
        <name>Mg(2+)</name>
        <dbReference type="ChEBI" id="CHEBI:18420"/>
    </ligand>
</feature>
<dbReference type="PATRIC" id="fig|243230.17.peg.2459"/>
<dbReference type="KEGG" id="dra:DR_2231"/>
<evidence type="ECO:0000256" key="1">
    <source>
        <dbReference type="SAM" id="MobiDB-lite"/>
    </source>
</evidence>
<dbReference type="PIR" id="E75300">
    <property type="entry name" value="E75300"/>
</dbReference>
<dbReference type="PDBsum" id="5HX1"/>
<feature type="binding site" evidence="10">
    <location>
        <position position="46"/>
    </location>
    <ligand>
        <name>Mn(2+)</name>
        <dbReference type="ChEBI" id="CHEBI:29035"/>
        <label>2</label>
    </ligand>
</feature>
<dbReference type="GO" id="GO:0046872">
    <property type="term" value="F:metal ion binding"/>
    <property type="evidence" value="ECO:0007669"/>
    <property type="project" value="UniProtKB-KW"/>
</dbReference>
<dbReference type="PDBsum" id="2YF3"/>
<dbReference type="PDB" id="2YEU">
    <property type="method" value="X-ray"/>
    <property type="resolution" value="2.00 A"/>
    <property type="chains" value="A/B/C/D/E/F=1-148"/>
</dbReference>
<dbReference type="PDBsum" id="5HVA"/>
<feature type="binding site" evidence="6 7">
    <location>
        <position position="123"/>
    </location>
    <ligand>
        <name>dUMP</name>
        <dbReference type="ChEBI" id="CHEBI:246422"/>
    </ligand>
</feature>
<organism evidence="2 3">
    <name type="scientific">Deinococcus radiodurans (strain ATCC 13939 / DSM 20539 / JCM 16871 / CCUG 27074 / LMG 4051 / NBRC 15346 / NCIMB 9279 / VKM B-1422 / R1)</name>
    <dbReference type="NCBI Taxonomy" id="243230"/>
    <lineage>
        <taxon>Bacteria</taxon>
        <taxon>Thermotogati</taxon>
        <taxon>Deinococcota</taxon>
        <taxon>Deinococci</taxon>
        <taxon>Deinococcales</taxon>
        <taxon>Deinococcaceae</taxon>
        <taxon>Deinococcus</taxon>
    </lineage>
</organism>
<dbReference type="PDBsum" id="2YF4"/>
<sequence length="148" mass="16056">MSDLPCPPTNAERLHEFHRAIGAATPERPTPPPPELLRLRQTLLDEESAEVRAEIDHLLARQAAGEALSAGDLAPLAHELADLLYVTYGALDQLGIDADAVFAEVHRANLSKASGPRRADGKQLKPEGWRPADVRGVIERLQHAPADD</sequence>
<feature type="binding site" evidence="6 7">
    <location>
        <position position="122"/>
    </location>
    <ligand>
        <name>dUMP</name>
        <dbReference type="ChEBI" id="CHEBI:246422"/>
    </ligand>
</feature>
<dbReference type="PDBsum" id="2YF9"/>
<dbReference type="EMBL" id="AE000513">
    <property type="protein sequence ID" value="AAF11776.1"/>
    <property type="molecule type" value="Genomic_DNA"/>
</dbReference>
<feature type="binding site" evidence="7 8">
    <location>
        <position position="79"/>
    </location>
    <ligand>
        <name>Mg(2+)</name>
        <dbReference type="ChEBI" id="CHEBI:18420"/>
    </ligand>
</feature>
<feature type="compositionally biased region" description="Basic and acidic residues" evidence="1">
    <location>
        <begin position="117"/>
        <end position="130"/>
    </location>
</feature>
<dbReference type="AlphaFoldDB" id="Q9RS96"/>
<dbReference type="PDBsum" id="5I0J"/>
<dbReference type="PDBsum" id="2YEU"/>
<dbReference type="PDBsum" id="5HZZ"/>
<accession>Q9RS96</accession>
<dbReference type="PDB" id="5I0J">
    <property type="method" value="X-ray"/>
    <property type="resolution" value="1.80 A"/>
    <property type="chains" value="A/B/C/D=5-144"/>
</dbReference>
<dbReference type="RefSeq" id="WP_010888860.1">
    <property type="nucleotide sequence ID" value="NC_001263.1"/>
</dbReference>
<dbReference type="GeneID" id="69518480"/>
<dbReference type="EnsemblBacteria" id="AAF11776">
    <property type="protein sequence ID" value="AAF11776"/>
    <property type="gene ID" value="DR_2231"/>
</dbReference>
<feature type="binding site" evidence="5 6">
    <location>
        <position position="82"/>
    </location>
    <ligand>
        <name>Mn(2+)</name>
        <dbReference type="ChEBI" id="CHEBI:29035"/>
        <label>3</label>
    </ligand>
</feature>
<proteinExistence type="evidence at protein level"/>
<dbReference type="PDB" id="5HX1">
    <property type="method" value="X-ray"/>
    <property type="resolution" value="1.80 A"/>
    <property type="chains" value="A/B/C/D=7-144"/>
</dbReference>
<evidence type="ECO:0007829" key="8">
    <source>
        <dbReference type="PDB" id="5HVA"/>
    </source>
</evidence>
<feature type="binding site" evidence="5 6">
    <location>
        <position position="79"/>
    </location>
    <ligand>
        <name>Mn(2+)</name>
        <dbReference type="ChEBI" id="CHEBI:29035"/>
        <label>3</label>
    </ligand>
</feature>